<evidence type="ECO:0000313" key="4">
    <source>
        <dbReference type="Proteomes" id="UP000065807"/>
    </source>
</evidence>
<reference evidence="4" key="1">
    <citation type="submission" date="2015-07" db="EMBL/GenBank/DDBJ databases">
        <title>Complete genome sequence and phylogenetic analysis of Limnochorda pilosa.</title>
        <authorList>
            <person name="Watanabe M."/>
            <person name="Kojima H."/>
            <person name="Fukui M."/>
        </authorList>
    </citation>
    <scope>NUCLEOTIDE SEQUENCE [LARGE SCALE GENOMIC DNA]</scope>
    <source>
        <strain evidence="4">HC45</strain>
    </source>
</reference>
<name>A0A0K2SNM8_LIMPI</name>
<dbReference type="GO" id="GO:0006508">
    <property type="term" value="P:proteolysis"/>
    <property type="evidence" value="ECO:0007669"/>
    <property type="project" value="InterPro"/>
</dbReference>
<dbReference type="OrthoDB" id="9802318at2"/>
<dbReference type="STRING" id="1555112.LIP_2872"/>
<sequence>MRRFTRNARWVLVLLVWVFSTSAAGAVPAAPFPAELEQPDGTRFLARPWGDEWLHGWETAHGYTIVTDQAGWWTYARRSASGELVPSSVRVNGAAPTPVEKHLRPAPSLQPGVRVQGLAWSQRAVPPTGTANIPVILINFTDTTTTNTAAEFEELLFGDHPAIATGPGSMKDYYEEISYRVFSVSSGPAGIPDWYTAAREAAYYGANDASGYDDRPGDLVREAVQLADGAIDFSRYDNDGDGRVDVVMIVHQGRGEEAGGGADTIWSHRWNLTSATGSSMTLDGVTIDDYIIQPERLYADMSTIGVFAHEFGHALGLPDLYDTDGGSEGIGEWGLMGGGSWNQVSRPGDAPAHMTAWSKAVLGWLSPHQINGPPATYSIPSAHGSPTALQLRFNAAEPELGGGTGEYFLIENRQKQGFDAGLPGSGLLIWHVDESRTSNTDETHRLVDLEEADGLDHLDASFNRGDPGDPFPGSSNNTEFSATTVPGSLLYDGSDPGFVVTSISASAPTMQAEVGFPGAPVSEIPLTHGPNPARSSATFSFELYGHPATLHVFDVAGRLVHRAPLASDQTEHVWSLTDTAGRPLANGLYLYVVILDDGTRSAVERLVIER</sequence>
<feature type="chain" id="PRO_5038456772" evidence="1">
    <location>
        <begin position="27"/>
        <end position="610"/>
    </location>
</feature>
<dbReference type="PANTHER" id="PTHR41775:SF1">
    <property type="entry name" value="PEPTIDASE M6-LIKE DOMAIN-CONTAINING PROTEIN"/>
    <property type="match status" value="1"/>
</dbReference>
<evidence type="ECO:0000256" key="1">
    <source>
        <dbReference type="SAM" id="SignalP"/>
    </source>
</evidence>
<dbReference type="Proteomes" id="UP000065807">
    <property type="component" value="Chromosome"/>
</dbReference>
<feature type="domain" description="Peptidase M6-like" evidence="2">
    <location>
        <begin position="149"/>
        <end position="364"/>
    </location>
</feature>
<gene>
    <name evidence="3" type="ORF">LIP_2872</name>
</gene>
<dbReference type="Gene3D" id="2.60.40.4070">
    <property type="match status" value="1"/>
</dbReference>
<dbReference type="InterPro" id="IPR024079">
    <property type="entry name" value="MetalloPept_cat_dom_sf"/>
</dbReference>
<protein>
    <submittedName>
        <fullName evidence="3">Peptidase M6</fullName>
    </submittedName>
</protein>
<reference evidence="4" key="2">
    <citation type="journal article" date="2016" name="Int. J. Syst. Evol. Microbiol.">
        <title>Complete genome sequence and cell structure of Limnochorda pilosa, a Gram-negative spore-former within the phylum Firmicutes.</title>
        <authorList>
            <person name="Watanabe M."/>
            <person name="Kojima H."/>
            <person name="Fukui M."/>
        </authorList>
    </citation>
    <scope>NUCLEOTIDE SEQUENCE [LARGE SCALE GENOMIC DNA]</scope>
    <source>
        <strain evidence="4">HC45</strain>
    </source>
</reference>
<evidence type="ECO:0000259" key="2">
    <source>
        <dbReference type="Pfam" id="PF05547"/>
    </source>
</evidence>
<dbReference type="RefSeq" id="WP_068139436.1">
    <property type="nucleotide sequence ID" value="NZ_AP014924.1"/>
</dbReference>
<organism evidence="3 4">
    <name type="scientific">Limnochorda pilosa</name>
    <dbReference type="NCBI Taxonomy" id="1555112"/>
    <lineage>
        <taxon>Bacteria</taxon>
        <taxon>Bacillati</taxon>
        <taxon>Bacillota</taxon>
        <taxon>Limnochordia</taxon>
        <taxon>Limnochordales</taxon>
        <taxon>Limnochordaceae</taxon>
        <taxon>Limnochorda</taxon>
    </lineage>
</organism>
<dbReference type="KEGG" id="lpil:LIP_2872"/>
<feature type="signal peptide" evidence="1">
    <location>
        <begin position="1"/>
        <end position="26"/>
    </location>
</feature>
<dbReference type="GO" id="GO:0008237">
    <property type="term" value="F:metallopeptidase activity"/>
    <property type="evidence" value="ECO:0007669"/>
    <property type="project" value="InterPro"/>
</dbReference>
<keyword evidence="4" id="KW-1185">Reference proteome</keyword>
<dbReference type="EMBL" id="AP014924">
    <property type="protein sequence ID" value="BAS28701.1"/>
    <property type="molecule type" value="Genomic_DNA"/>
</dbReference>
<dbReference type="AlphaFoldDB" id="A0A0K2SNM8"/>
<dbReference type="NCBIfam" id="TIGR03296">
    <property type="entry name" value="M6dom_TIGR03296"/>
    <property type="match status" value="1"/>
</dbReference>
<accession>A0A0K2SNM8</accession>
<dbReference type="PANTHER" id="PTHR41775">
    <property type="entry name" value="SECRETED PROTEIN-RELATED"/>
    <property type="match status" value="1"/>
</dbReference>
<evidence type="ECO:0000313" key="3">
    <source>
        <dbReference type="EMBL" id="BAS28701.1"/>
    </source>
</evidence>
<dbReference type="SUPFAM" id="SSF55486">
    <property type="entry name" value="Metalloproteases ('zincins'), catalytic domain"/>
    <property type="match status" value="1"/>
</dbReference>
<proteinExistence type="predicted"/>
<dbReference type="Pfam" id="PF05547">
    <property type="entry name" value="Peptidase_M6"/>
    <property type="match status" value="1"/>
</dbReference>
<dbReference type="Gene3D" id="3.40.390.10">
    <property type="entry name" value="Collagenase (Catalytic Domain)"/>
    <property type="match status" value="1"/>
</dbReference>
<dbReference type="InterPro" id="IPR008757">
    <property type="entry name" value="Peptidase_M6-like_domain"/>
</dbReference>
<keyword evidence="1" id="KW-0732">Signal</keyword>